<dbReference type="NCBIfam" id="NF003195">
    <property type="entry name" value="PRK04165.1"/>
    <property type="match status" value="1"/>
</dbReference>
<keyword evidence="3 7" id="KW-0408">Iron</keyword>
<sequence length="451" mass="49426">MAVKGTDIKDKLPGTNCKECGMPTCFGFAMKLASGKAEPDNCPYLDPQVREELEDLLAPPMKLVTIGSGAQAVSIGEEEVMFRHEKTFFHAPGFALLISDNETEEEIAGKIKRIRELQFDRVGINLKADLLALHFTSGEVARYVALVKKVATEASDIGVVLISEDTEALLKALDAYGAEKKPLLYPVTADNIVKITEYIKEKPTPVGVKAGSVEEVAALTAKLRAAGIEEIVLDPDSKNLAEAVRDQTLIRRAALKKGFRPLGFPSITFPCFMTEEKQEEVLLAAGLIAKYAGIVVLSNMESHSIFPLLVERLNIYTDPRRPMTVEEKVYEINEPDKNAPVIVTTNFALTYFAVSSEMEISKVPSYLCIQDTEGLCVLAAWSTGKFTADTISSYIKRSGIADKISHRNLIIPGYVAQIKGELEEELPDWQIIVGAREATGIPAMLKLGVKY</sequence>
<feature type="binding site" evidence="6">
    <location>
        <begin position="374"/>
        <end position="377"/>
    </location>
    <ligand>
        <name>5-methoxybenzimidazolylcob(I)amide</name>
        <dbReference type="ChEBI" id="CHEBI:157765"/>
    </ligand>
</feature>
<evidence type="ECO:0000313" key="9">
    <source>
        <dbReference type="EMBL" id="RII00187.1"/>
    </source>
</evidence>
<evidence type="ECO:0000256" key="5">
    <source>
        <dbReference type="ARBA" id="ARBA00023285"/>
    </source>
</evidence>
<dbReference type="InterPro" id="IPR051069">
    <property type="entry name" value="ACDS_complex_subunit"/>
</dbReference>
<dbReference type="AlphaFoldDB" id="A0A399FW22"/>
<dbReference type="Gene3D" id="3.40.50.11600">
    <property type="match status" value="1"/>
</dbReference>
<organism evidence="9 10">
    <name type="scientific">candidate division NPL-UPA2 bacterium Unc8</name>
    <dbReference type="NCBI Taxonomy" id="1980939"/>
    <lineage>
        <taxon>Bacteria</taxon>
    </lineage>
</organism>
<dbReference type="InterPro" id="IPR011005">
    <property type="entry name" value="Dihydropteroate_synth-like_sf"/>
</dbReference>
<keyword evidence="4 7" id="KW-0411">Iron-sulfur</keyword>
<accession>A0A399FW22</accession>
<reference evidence="9 10" key="1">
    <citation type="submission" date="2018-08" db="EMBL/GenBank/DDBJ databases">
        <title>Draft genome of candidate division NPL-UPA2 bacterium Unc8 that adapted to ultra-basic serpentinizing groundwater.</title>
        <authorList>
            <person name="Ishii S."/>
            <person name="Suzuki S."/>
            <person name="Nealson K.H."/>
        </authorList>
    </citation>
    <scope>NUCLEOTIDE SEQUENCE [LARGE SCALE GENOMIC DNA]</scope>
    <source>
        <strain evidence="9">Unc8</strain>
    </source>
</reference>
<protein>
    <submittedName>
        <fullName evidence="9">Acetyl-CoA decarbonylase/synthase complex subunit gamma</fullName>
    </submittedName>
</protein>
<evidence type="ECO:0000256" key="2">
    <source>
        <dbReference type="ARBA" id="ARBA00022723"/>
    </source>
</evidence>
<evidence type="ECO:0000256" key="7">
    <source>
        <dbReference type="PIRSR" id="PIRSR000376-2"/>
    </source>
</evidence>
<evidence type="ECO:0000256" key="1">
    <source>
        <dbReference type="ARBA" id="ARBA00022485"/>
    </source>
</evidence>
<evidence type="ECO:0000313" key="10">
    <source>
        <dbReference type="Proteomes" id="UP000266287"/>
    </source>
</evidence>
<dbReference type="PIRSF" id="PIRSF000376">
    <property type="entry name" value="AcCoA_decarb_gamma"/>
    <property type="match status" value="1"/>
</dbReference>
<proteinExistence type="predicted"/>
<evidence type="ECO:0000256" key="4">
    <source>
        <dbReference type="ARBA" id="ARBA00023014"/>
    </source>
</evidence>
<feature type="domain" description="4Fe-4S" evidence="8">
    <location>
        <begin position="1"/>
        <end position="59"/>
    </location>
</feature>
<dbReference type="PANTHER" id="PTHR36214:SF3">
    <property type="entry name" value="ACETYL-COA DECARBONYLASE_SYNTHASE COMPLEX SUBUNIT GAMMA"/>
    <property type="match status" value="1"/>
</dbReference>
<dbReference type="GO" id="GO:0046356">
    <property type="term" value="P:acetyl-CoA catabolic process"/>
    <property type="evidence" value="ECO:0007669"/>
    <property type="project" value="InterPro"/>
</dbReference>
<dbReference type="EMBL" id="NDHY01000006">
    <property type="protein sequence ID" value="RII00187.1"/>
    <property type="molecule type" value="Genomic_DNA"/>
</dbReference>
<keyword evidence="2 7" id="KW-0479">Metal-binding</keyword>
<keyword evidence="5" id="KW-0170">Cobalt</keyword>
<name>A0A399FW22_UNCN2</name>
<dbReference type="GO" id="GO:0051539">
    <property type="term" value="F:4 iron, 4 sulfur cluster binding"/>
    <property type="evidence" value="ECO:0007669"/>
    <property type="project" value="UniProtKB-KW"/>
</dbReference>
<feature type="binding site" evidence="6">
    <location>
        <position position="438"/>
    </location>
    <ligand>
        <name>5-methoxybenzimidazolylcob(I)amide</name>
        <dbReference type="ChEBI" id="CHEBI:157765"/>
    </ligand>
</feature>
<feature type="binding site" evidence="7">
    <location>
        <position position="20"/>
    </location>
    <ligand>
        <name>[4Fe-4S] cluster</name>
        <dbReference type="ChEBI" id="CHEBI:49883"/>
    </ligand>
</feature>
<feature type="binding site" evidence="7">
    <location>
        <position position="17"/>
    </location>
    <ligand>
        <name>[4Fe-4S] cluster</name>
        <dbReference type="ChEBI" id="CHEBI:49883"/>
    </ligand>
</feature>
<feature type="binding site" evidence="6">
    <location>
        <position position="350"/>
    </location>
    <ligand>
        <name>5-methoxybenzimidazolylcob(I)amide</name>
        <dbReference type="ChEBI" id="CHEBI:157765"/>
    </ligand>
</feature>
<feature type="binding site" evidence="6">
    <location>
        <position position="344"/>
    </location>
    <ligand>
        <name>5-methoxybenzimidazolylcob(I)amide</name>
        <dbReference type="ChEBI" id="CHEBI:157765"/>
    </ligand>
</feature>
<keyword evidence="1 7" id="KW-0004">4Fe-4S</keyword>
<feature type="binding site" evidence="7">
    <location>
        <position position="25"/>
    </location>
    <ligand>
        <name>[4Fe-4S] cluster</name>
        <dbReference type="ChEBI" id="CHEBI:49883"/>
    </ligand>
</feature>
<dbReference type="InterPro" id="IPR016218">
    <property type="entry name" value="AcylCoA_decarb/synth_gsu"/>
</dbReference>
<comment type="caution">
    <text evidence="9">The sequence shown here is derived from an EMBL/GenBank/DDBJ whole genome shotgun (WGS) entry which is preliminary data.</text>
</comment>
<evidence type="ECO:0000256" key="3">
    <source>
        <dbReference type="ARBA" id="ARBA00023004"/>
    </source>
</evidence>
<dbReference type="PROSITE" id="PS51656">
    <property type="entry name" value="4FE4S"/>
    <property type="match status" value="1"/>
</dbReference>
<dbReference type="Pfam" id="PF03599">
    <property type="entry name" value="CdhD"/>
    <property type="match status" value="1"/>
</dbReference>
<dbReference type="PANTHER" id="PTHR36214">
    <property type="match status" value="1"/>
</dbReference>
<evidence type="ECO:0000259" key="8">
    <source>
        <dbReference type="PROSITE" id="PS51656"/>
    </source>
</evidence>
<dbReference type="InterPro" id="IPR007202">
    <property type="entry name" value="4Fe-4S_dom"/>
</dbReference>
<feature type="binding site" evidence="7">
    <location>
        <position position="42"/>
    </location>
    <ligand>
        <name>[4Fe-4S] cluster</name>
        <dbReference type="ChEBI" id="CHEBI:49883"/>
    </ligand>
</feature>
<dbReference type="Gene3D" id="3.20.20.20">
    <property type="entry name" value="Dihydropteroate synthase-like"/>
    <property type="match status" value="1"/>
</dbReference>
<dbReference type="GO" id="GO:0008168">
    <property type="term" value="F:methyltransferase activity"/>
    <property type="evidence" value="ECO:0007669"/>
    <property type="project" value="InterPro"/>
</dbReference>
<dbReference type="Proteomes" id="UP000266287">
    <property type="component" value="Unassembled WGS sequence"/>
</dbReference>
<dbReference type="Pfam" id="PF04060">
    <property type="entry name" value="FeS"/>
    <property type="match status" value="1"/>
</dbReference>
<gene>
    <name evidence="9" type="ORF">B9J77_03420</name>
</gene>
<dbReference type="InterPro" id="IPR016041">
    <property type="entry name" value="Ac-CoA_synth_d_su_TIM-brl"/>
</dbReference>
<evidence type="ECO:0000256" key="6">
    <source>
        <dbReference type="PIRSR" id="PIRSR000376-1"/>
    </source>
</evidence>
<dbReference type="GO" id="GO:0005506">
    <property type="term" value="F:iron ion binding"/>
    <property type="evidence" value="ECO:0007669"/>
    <property type="project" value="InterPro"/>
</dbReference>